<gene>
    <name evidence="3" type="ORF">C2E20_8774</name>
</gene>
<protein>
    <submittedName>
        <fullName evidence="3">Uncharacterized protein</fullName>
    </submittedName>
</protein>
<reference evidence="3 4" key="1">
    <citation type="journal article" date="2018" name="Plant J.">
        <title>Genome sequences of Chlorella sorokiniana UTEX 1602 and Micractinium conductrix SAG 241.80: implications to maltose excretion by a green alga.</title>
        <authorList>
            <person name="Arriola M.B."/>
            <person name="Velmurugan N."/>
            <person name="Zhang Y."/>
            <person name="Plunkett M.H."/>
            <person name="Hondzo H."/>
            <person name="Barney B.M."/>
        </authorList>
    </citation>
    <scope>NUCLEOTIDE SEQUENCE [LARGE SCALE GENOMIC DNA]</scope>
    <source>
        <strain evidence="3 4">SAG 241.80</strain>
    </source>
</reference>
<keyword evidence="2" id="KW-0732">Signal</keyword>
<evidence type="ECO:0000313" key="3">
    <source>
        <dbReference type="EMBL" id="PSC67558.1"/>
    </source>
</evidence>
<feature type="compositionally biased region" description="Low complexity" evidence="1">
    <location>
        <begin position="83"/>
        <end position="97"/>
    </location>
</feature>
<feature type="region of interest" description="Disordered" evidence="1">
    <location>
        <begin position="53"/>
        <end position="116"/>
    </location>
</feature>
<accession>A0A2P6V0D1</accession>
<evidence type="ECO:0000313" key="4">
    <source>
        <dbReference type="Proteomes" id="UP000239649"/>
    </source>
</evidence>
<sequence length="116" mass="11904">MIICLGPVCVPVHLLLAFLVGLAHQHGYLKWFKREWVMWSFWKQQLGLGKRPDAAAAAAPPAAQRSAGEEPDGSNCGRSEEPAAAAAGAAAAATPGKAGDGAAGLRSRAATRSNAA</sequence>
<feature type="compositionally biased region" description="Low complexity" evidence="1">
    <location>
        <begin position="54"/>
        <end position="63"/>
    </location>
</feature>
<name>A0A2P6V0D1_9CHLO</name>
<evidence type="ECO:0000256" key="1">
    <source>
        <dbReference type="SAM" id="MobiDB-lite"/>
    </source>
</evidence>
<evidence type="ECO:0000256" key="2">
    <source>
        <dbReference type="SAM" id="SignalP"/>
    </source>
</evidence>
<organism evidence="3 4">
    <name type="scientific">Micractinium conductrix</name>
    <dbReference type="NCBI Taxonomy" id="554055"/>
    <lineage>
        <taxon>Eukaryota</taxon>
        <taxon>Viridiplantae</taxon>
        <taxon>Chlorophyta</taxon>
        <taxon>core chlorophytes</taxon>
        <taxon>Trebouxiophyceae</taxon>
        <taxon>Chlorellales</taxon>
        <taxon>Chlorellaceae</taxon>
        <taxon>Chlorella clade</taxon>
        <taxon>Micractinium</taxon>
    </lineage>
</organism>
<proteinExistence type="predicted"/>
<feature type="chain" id="PRO_5015165707" evidence="2">
    <location>
        <begin position="26"/>
        <end position="116"/>
    </location>
</feature>
<feature type="signal peptide" evidence="2">
    <location>
        <begin position="1"/>
        <end position="25"/>
    </location>
</feature>
<dbReference type="OrthoDB" id="566087at2759"/>
<comment type="caution">
    <text evidence="3">The sequence shown here is derived from an EMBL/GenBank/DDBJ whole genome shotgun (WGS) entry which is preliminary data.</text>
</comment>
<dbReference type="Proteomes" id="UP000239649">
    <property type="component" value="Unassembled WGS sequence"/>
</dbReference>
<keyword evidence="4" id="KW-1185">Reference proteome</keyword>
<dbReference type="EMBL" id="LHPF02000054">
    <property type="protein sequence ID" value="PSC67558.1"/>
    <property type="molecule type" value="Genomic_DNA"/>
</dbReference>
<dbReference type="AlphaFoldDB" id="A0A2P6V0D1"/>